<accession>A0A3S3QV21</accession>
<dbReference type="GO" id="GO:0016787">
    <property type="term" value="F:hydrolase activity"/>
    <property type="evidence" value="ECO:0007669"/>
    <property type="project" value="InterPro"/>
</dbReference>
<sequence>MLIHYFSDLHVEFGSGELAKRLASNRDADVIICAGDLKPSGKVGRYLHQLDDLTHCPFLFVPGNHEYYGTRKEKLDRELAEQRYSNVRILNRSTTRIRDVLFIGATGWWEQASTMARFLINDFDEIHDIYQADYGSEWGRKDGQFFVDTLLRATEDRVVCISHHAPSWKSFSPSEAWRLKNDCYANHWADIIMEYQPTAWVHGHIHQPSNDYLLGKTRVLSNPYGYQRVNRLNPDWDENTTIEI</sequence>
<dbReference type="SUPFAM" id="SSF56300">
    <property type="entry name" value="Metallo-dependent phosphatases"/>
    <property type="match status" value="1"/>
</dbReference>
<organism evidence="2 3">
    <name type="scientific">Candidatus Electrothrix marina</name>
    <dbReference type="NCBI Taxonomy" id="1859130"/>
    <lineage>
        <taxon>Bacteria</taxon>
        <taxon>Pseudomonadati</taxon>
        <taxon>Thermodesulfobacteriota</taxon>
        <taxon>Desulfobulbia</taxon>
        <taxon>Desulfobulbales</taxon>
        <taxon>Desulfobulbaceae</taxon>
        <taxon>Candidatus Electrothrix</taxon>
    </lineage>
</organism>
<dbReference type="Proteomes" id="UP000286862">
    <property type="component" value="Unassembled WGS sequence"/>
</dbReference>
<dbReference type="AlphaFoldDB" id="A0A3S3QV21"/>
<dbReference type="InterPro" id="IPR004843">
    <property type="entry name" value="Calcineurin-like_PHP"/>
</dbReference>
<evidence type="ECO:0000313" key="3">
    <source>
        <dbReference type="Proteomes" id="UP000286862"/>
    </source>
</evidence>
<protein>
    <submittedName>
        <fullName evidence="2">Putative phosphoesterase</fullName>
    </submittedName>
</protein>
<dbReference type="InterPro" id="IPR029052">
    <property type="entry name" value="Metallo-depent_PP-like"/>
</dbReference>
<evidence type="ECO:0000313" key="2">
    <source>
        <dbReference type="EMBL" id="RWX48522.1"/>
    </source>
</evidence>
<dbReference type="PANTHER" id="PTHR37844">
    <property type="entry name" value="SER/THR PROTEIN PHOSPHATASE SUPERFAMILY (AFU_ORTHOLOGUE AFUA_1G14840)"/>
    <property type="match status" value="1"/>
</dbReference>
<reference evidence="2 3" key="1">
    <citation type="submission" date="2017-01" db="EMBL/GenBank/DDBJ databases">
        <title>The cable genome- insights into the physiology and evolution of filamentous bacteria capable of sulfide oxidation via long distance electron transfer.</title>
        <authorList>
            <person name="Schreiber L."/>
            <person name="Bjerg J.T."/>
            <person name="Boggild A."/>
            <person name="Van De Vossenberg J."/>
            <person name="Meysman F."/>
            <person name="Nielsen L.P."/>
            <person name="Schramm A."/>
            <person name="Kjeldsen K.U."/>
        </authorList>
    </citation>
    <scope>NUCLEOTIDE SEQUENCE [LARGE SCALE GENOMIC DNA]</scope>
    <source>
        <strain evidence="2">A2</strain>
    </source>
</reference>
<dbReference type="EMBL" id="MTKQ01000084">
    <property type="protein sequence ID" value="RWX48522.1"/>
    <property type="molecule type" value="Genomic_DNA"/>
</dbReference>
<comment type="caution">
    <text evidence="2">The sequence shown here is derived from an EMBL/GenBank/DDBJ whole genome shotgun (WGS) entry which is preliminary data.</text>
</comment>
<dbReference type="Gene3D" id="3.60.21.10">
    <property type="match status" value="1"/>
</dbReference>
<gene>
    <name evidence="2" type="ORF">VT99_10843</name>
</gene>
<evidence type="ECO:0000259" key="1">
    <source>
        <dbReference type="Pfam" id="PF00149"/>
    </source>
</evidence>
<dbReference type="PANTHER" id="PTHR37844:SF2">
    <property type="entry name" value="SER_THR PROTEIN PHOSPHATASE SUPERFAMILY (AFU_ORTHOLOGUE AFUA_1G14840)"/>
    <property type="match status" value="1"/>
</dbReference>
<proteinExistence type="predicted"/>
<feature type="domain" description="Calcineurin-like phosphoesterase" evidence="1">
    <location>
        <begin position="3"/>
        <end position="208"/>
    </location>
</feature>
<name>A0A3S3QV21_9BACT</name>
<dbReference type="Pfam" id="PF00149">
    <property type="entry name" value="Metallophos"/>
    <property type="match status" value="1"/>
</dbReference>